<dbReference type="RefSeq" id="WP_324669306.1">
    <property type="nucleotide sequence ID" value="NZ_CP141614.1"/>
</dbReference>
<sequence length="368" mass="40910">MADPRITRMAQVLVRYSVAVKPGEPVLIHCTDLAAPLVREIYREALRAGGHPEVNAGVPGLAEIFYKEASEAQLTYVSPLRELAVERYPVHIHIGAPHNVKELAGVDSRKQAMRSRALADLETRFMEKAALGEIRWVYAEYPTQALAQEAGMSLAEYEEFLFSACRLDEPDPAAAWQQVAAEQERICRALEQVDVLRIVAPDTDLTLRVGGRKWVSADGHYNFPDGEVFTGPVEDSANGHIRFSFPGIYAGKEIEDIRLTFRDGRVVEASARRGEDLLHALLDSDDGARYLGELGIGTNFQIQRFTRNMLFDEKIGGTIHLAIGAGYPETGSRNKSGVHWDMLCDMRDGGEIWADGRLIYQAGRFVLQ</sequence>
<comment type="cofactor">
    <cofactor evidence="2">
        <name>Mg(2+)</name>
        <dbReference type="ChEBI" id="CHEBI:18420"/>
    </cofactor>
</comment>
<dbReference type="PANTHER" id="PTHR34448:SF1">
    <property type="entry name" value="BLL6088 PROTEIN"/>
    <property type="match status" value="1"/>
</dbReference>
<organism evidence="10 11">
    <name type="scientific">Geochorda subterranea</name>
    <dbReference type="NCBI Taxonomy" id="3109564"/>
    <lineage>
        <taxon>Bacteria</taxon>
        <taxon>Bacillati</taxon>
        <taxon>Bacillota</taxon>
        <taxon>Limnochordia</taxon>
        <taxon>Limnochordales</taxon>
        <taxon>Geochordaceae</taxon>
        <taxon>Geochorda</taxon>
    </lineage>
</organism>
<evidence type="ECO:0000256" key="4">
    <source>
        <dbReference type="ARBA" id="ARBA00008236"/>
    </source>
</evidence>
<evidence type="ECO:0000256" key="9">
    <source>
        <dbReference type="ARBA" id="ARBA00023049"/>
    </source>
</evidence>
<dbReference type="EMBL" id="CP141614">
    <property type="protein sequence ID" value="WRP14919.1"/>
    <property type="molecule type" value="Genomic_DNA"/>
</dbReference>
<accession>A0ABZ1BQ38</accession>
<dbReference type="PRINTS" id="PR00919">
    <property type="entry name" value="THERMOPTASE"/>
</dbReference>
<dbReference type="GO" id="GO:0004177">
    <property type="term" value="F:aminopeptidase activity"/>
    <property type="evidence" value="ECO:0007669"/>
    <property type="project" value="UniProtKB-KW"/>
</dbReference>
<reference evidence="11" key="1">
    <citation type="submission" date="2023-12" db="EMBL/GenBank/DDBJ databases">
        <title>Novel isolates from deep terrestrial aquifers shed light on the physiology and ecology of the class Limnochordia.</title>
        <authorList>
            <person name="Karnachuk O.V."/>
            <person name="Lukina A.P."/>
            <person name="Avakyan M.R."/>
            <person name="Kadnikov V."/>
            <person name="Begmatov S."/>
            <person name="Beletsky A.V."/>
            <person name="Mardanov A.V."/>
            <person name="Ravin N.V."/>
        </authorList>
    </citation>
    <scope>NUCLEOTIDE SEQUENCE [LARGE SCALE GENOMIC DNA]</scope>
    <source>
        <strain evidence="11">LN</strain>
    </source>
</reference>
<dbReference type="SUPFAM" id="SSF144052">
    <property type="entry name" value="Thermophilic metalloprotease-like"/>
    <property type="match status" value="1"/>
</dbReference>
<dbReference type="InterPro" id="IPR035097">
    <property type="entry name" value="M29_N-terminal"/>
</dbReference>
<protein>
    <submittedName>
        <fullName evidence="10">Aminopeptidase</fullName>
    </submittedName>
</protein>
<keyword evidence="7" id="KW-0479">Metal-binding</keyword>
<gene>
    <name evidence="10" type="ORF">VLY81_01735</name>
</gene>
<dbReference type="Gene3D" id="3.40.1830.10">
    <property type="entry name" value="Thermophilic metalloprotease (M29)"/>
    <property type="match status" value="1"/>
</dbReference>
<keyword evidence="6" id="KW-0645">Protease</keyword>
<evidence type="ECO:0000256" key="7">
    <source>
        <dbReference type="ARBA" id="ARBA00022723"/>
    </source>
</evidence>
<keyword evidence="9" id="KW-0482">Metalloprotease</keyword>
<comment type="cofactor">
    <cofactor evidence="3">
        <name>Zn(2+)</name>
        <dbReference type="ChEBI" id="CHEBI:29105"/>
    </cofactor>
</comment>
<evidence type="ECO:0000256" key="1">
    <source>
        <dbReference type="ARBA" id="ARBA00001941"/>
    </source>
</evidence>
<evidence type="ECO:0000313" key="10">
    <source>
        <dbReference type="EMBL" id="WRP14919.1"/>
    </source>
</evidence>
<name>A0ABZ1BQ38_9FIRM</name>
<keyword evidence="5 10" id="KW-0031">Aminopeptidase</keyword>
<keyword evidence="8" id="KW-0378">Hydrolase</keyword>
<proteinExistence type="inferred from homology"/>
<dbReference type="InterPro" id="IPR052170">
    <property type="entry name" value="M29_Exopeptidase"/>
</dbReference>
<evidence type="ECO:0000256" key="8">
    <source>
        <dbReference type="ARBA" id="ARBA00022801"/>
    </source>
</evidence>
<comment type="similarity">
    <text evidence="4">Belongs to the peptidase M29 family.</text>
</comment>
<dbReference type="InterPro" id="IPR000787">
    <property type="entry name" value="Peptidase_M29"/>
</dbReference>
<evidence type="ECO:0000256" key="6">
    <source>
        <dbReference type="ARBA" id="ARBA00022670"/>
    </source>
</evidence>
<evidence type="ECO:0000313" key="11">
    <source>
        <dbReference type="Proteomes" id="UP001333102"/>
    </source>
</evidence>
<evidence type="ECO:0000256" key="5">
    <source>
        <dbReference type="ARBA" id="ARBA00022438"/>
    </source>
</evidence>
<dbReference type="Proteomes" id="UP001333102">
    <property type="component" value="Chromosome"/>
</dbReference>
<dbReference type="PANTHER" id="PTHR34448">
    <property type="entry name" value="AMINOPEPTIDASE"/>
    <property type="match status" value="1"/>
</dbReference>
<keyword evidence="11" id="KW-1185">Reference proteome</keyword>
<dbReference type="Pfam" id="PF02073">
    <property type="entry name" value="Peptidase_M29"/>
    <property type="match status" value="1"/>
</dbReference>
<evidence type="ECO:0000256" key="3">
    <source>
        <dbReference type="ARBA" id="ARBA00001947"/>
    </source>
</evidence>
<evidence type="ECO:0000256" key="2">
    <source>
        <dbReference type="ARBA" id="ARBA00001946"/>
    </source>
</evidence>
<comment type="cofactor">
    <cofactor evidence="1">
        <name>Co(2+)</name>
        <dbReference type="ChEBI" id="CHEBI:48828"/>
    </cofactor>
</comment>